<dbReference type="InterPro" id="IPR016040">
    <property type="entry name" value="NAD(P)-bd_dom"/>
</dbReference>
<accession>A0ABT0KQW8</accession>
<name>A0ABT0KQW8_9GAMM</name>
<proteinExistence type="predicted"/>
<dbReference type="CDD" id="cd05269">
    <property type="entry name" value="TMR_SDR_a"/>
    <property type="match status" value="1"/>
</dbReference>
<dbReference type="RefSeq" id="WP_248955984.1">
    <property type="nucleotide sequence ID" value="NZ_JAKIKU010000006.1"/>
</dbReference>
<dbReference type="Pfam" id="PF13460">
    <property type="entry name" value="NAD_binding_10"/>
    <property type="match status" value="1"/>
</dbReference>
<reference evidence="2 3" key="1">
    <citation type="submission" date="2022-01" db="EMBL/GenBank/DDBJ databases">
        <title>Whole genome-based taxonomy of the Shewanellaceae.</title>
        <authorList>
            <person name="Martin-Rodriguez A.J."/>
        </authorList>
    </citation>
    <scope>NUCLEOTIDE SEQUENCE [LARGE SCALE GENOMIC DNA]</scope>
    <source>
        <strain evidence="2 3">DSM 24955</strain>
    </source>
</reference>
<evidence type="ECO:0000313" key="3">
    <source>
        <dbReference type="Proteomes" id="UP001202134"/>
    </source>
</evidence>
<dbReference type="InterPro" id="IPR052718">
    <property type="entry name" value="NmrA-type_oxidoreductase"/>
</dbReference>
<dbReference type="EMBL" id="JAKIKU010000006">
    <property type="protein sequence ID" value="MCL1046247.1"/>
    <property type="molecule type" value="Genomic_DNA"/>
</dbReference>
<evidence type="ECO:0000259" key="1">
    <source>
        <dbReference type="Pfam" id="PF13460"/>
    </source>
</evidence>
<sequence length="284" mass="31059">MNIAITAASGQLGSAIVNALLDINPKENIIALARTPENAKALGVEVRSGDYNNSAQLAQSLQTVDVLLLVSGMDAPDKRIQQHRNVIHAAKTAGVKKIVYTSVQGAEENTAFSPVIQSNRQTEQDIRESGVDWVIGRNGIYIEPDIEYIDSYKKSGVIANCANNGKCGYTTRSELAYAYARMLTESKHNGQTYNLHGESMTQYQLADYMNLAFGTSLIYTPMTVEEYQQDRVAELGDFIGTVIAGIYQGILEGKADNPSHFNLAAGRAHIGWDKYFTDLKQSLA</sequence>
<feature type="domain" description="NAD(P)-binding" evidence="1">
    <location>
        <begin position="8"/>
        <end position="145"/>
    </location>
</feature>
<dbReference type="InterPro" id="IPR036291">
    <property type="entry name" value="NAD(P)-bd_dom_sf"/>
</dbReference>
<dbReference type="PANTHER" id="PTHR47129:SF1">
    <property type="entry name" value="NMRA-LIKE DOMAIN-CONTAINING PROTEIN"/>
    <property type="match status" value="1"/>
</dbReference>
<dbReference type="Gene3D" id="3.40.50.720">
    <property type="entry name" value="NAD(P)-binding Rossmann-like Domain"/>
    <property type="match status" value="1"/>
</dbReference>
<organism evidence="2 3">
    <name type="scientific">Shewanella electrodiphila</name>
    <dbReference type="NCBI Taxonomy" id="934143"/>
    <lineage>
        <taxon>Bacteria</taxon>
        <taxon>Pseudomonadati</taxon>
        <taxon>Pseudomonadota</taxon>
        <taxon>Gammaproteobacteria</taxon>
        <taxon>Alteromonadales</taxon>
        <taxon>Shewanellaceae</taxon>
        <taxon>Shewanella</taxon>
    </lineage>
</organism>
<evidence type="ECO:0000313" key="2">
    <source>
        <dbReference type="EMBL" id="MCL1046247.1"/>
    </source>
</evidence>
<gene>
    <name evidence="2" type="ORF">L2737_13060</name>
</gene>
<protein>
    <submittedName>
        <fullName evidence="2">SDR family oxidoreductase</fullName>
    </submittedName>
</protein>
<dbReference type="SUPFAM" id="SSF51735">
    <property type="entry name" value="NAD(P)-binding Rossmann-fold domains"/>
    <property type="match status" value="1"/>
</dbReference>
<dbReference type="PANTHER" id="PTHR47129">
    <property type="entry name" value="QUINONE OXIDOREDUCTASE 2"/>
    <property type="match status" value="1"/>
</dbReference>
<comment type="caution">
    <text evidence="2">The sequence shown here is derived from an EMBL/GenBank/DDBJ whole genome shotgun (WGS) entry which is preliminary data.</text>
</comment>
<dbReference type="Proteomes" id="UP001202134">
    <property type="component" value="Unassembled WGS sequence"/>
</dbReference>
<dbReference type="Gene3D" id="3.90.25.10">
    <property type="entry name" value="UDP-galactose 4-epimerase, domain 1"/>
    <property type="match status" value="1"/>
</dbReference>
<keyword evidence="3" id="KW-1185">Reference proteome</keyword>